<evidence type="ECO:0000313" key="2">
    <source>
        <dbReference type="EMBL" id="TFK28699.1"/>
    </source>
</evidence>
<gene>
    <name evidence="2" type="ORF">FA15DRAFT_665138</name>
</gene>
<keyword evidence="3" id="KW-1185">Reference proteome</keyword>
<evidence type="ECO:0000313" key="3">
    <source>
        <dbReference type="Proteomes" id="UP000307440"/>
    </source>
</evidence>
<dbReference type="EMBL" id="ML210154">
    <property type="protein sequence ID" value="TFK28699.1"/>
    <property type="molecule type" value="Genomic_DNA"/>
</dbReference>
<dbReference type="AlphaFoldDB" id="A0A5C3L6P9"/>
<dbReference type="OrthoDB" id="3262664at2759"/>
<name>A0A5C3L6P9_COPMA</name>
<dbReference type="Proteomes" id="UP000307440">
    <property type="component" value="Unassembled WGS sequence"/>
</dbReference>
<sequence>MSLSVDDLISSFSSSHIGQEASDLAKLQAQLAESLFGVNNSSFASSSSRFSHHPCTTPTARTPSSSSFNWESIDAFAGQARSRSSSISRRMEDVEDELMVEELLMPATPSSSVFENGNQNTYSSYASSASYAQPSSSYSSTFHQSQPRTFTEPLPSSPSQPSMFASTDPFFLQAQANSQSYFYNANLTQRGRPSQNSPFVQAAAGFHGYHNPFQQTAATAF</sequence>
<dbReference type="STRING" id="230819.A0A5C3L6P9"/>
<proteinExistence type="predicted"/>
<protein>
    <submittedName>
        <fullName evidence="2">Uncharacterized protein</fullName>
    </submittedName>
</protein>
<feature type="region of interest" description="Disordered" evidence="1">
    <location>
        <begin position="136"/>
        <end position="162"/>
    </location>
</feature>
<accession>A0A5C3L6P9</accession>
<reference evidence="2 3" key="1">
    <citation type="journal article" date="2019" name="Nat. Ecol. Evol.">
        <title>Megaphylogeny resolves global patterns of mushroom evolution.</title>
        <authorList>
            <person name="Varga T."/>
            <person name="Krizsan K."/>
            <person name="Foldi C."/>
            <person name="Dima B."/>
            <person name="Sanchez-Garcia M."/>
            <person name="Sanchez-Ramirez S."/>
            <person name="Szollosi G.J."/>
            <person name="Szarkandi J.G."/>
            <person name="Papp V."/>
            <person name="Albert L."/>
            <person name="Andreopoulos W."/>
            <person name="Angelini C."/>
            <person name="Antonin V."/>
            <person name="Barry K.W."/>
            <person name="Bougher N.L."/>
            <person name="Buchanan P."/>
            <person name="Buyck B."/>
            <person name="Bense V."/>
            <person name="Catcheside P."/>
            <person name="Chovatia M."/>
            <person name="Cooper J."/>
            <person name="Damon W."/>
            <person name="Desjardin D."/>
            <person name="Finy P."/>
            <person name="Geml J."/>
            <person name="Haridas S."/>
            <person name="Hughes K."/>
            <person name="Justo A."/>
            <person name="Karasinski D."/>
            <person name="Kautmanova I."/>
            <person name="Kiss B."/>
            <person name="Kocsube S."/>
            <person name="Kotiranta H."/>
            <person name="LaButti K.M."/>
            <person name="Lechner B.E."/>
            <person name="Liimatainen K."/>
            <person name="Lipzen A."/>
            <person name="Lukacs Z."/>
            <person name="Mihaltcheva S."/>
            <person name="Morgado L.N."/>
            <person name="Niskanen T."/>
            <person name="Noordeloos M.E."/>
            <person name="Ohm R.A."/>
            <person name="Ortiz-Santana B."/>
            <person name="Ovrebo C."/>
            <person name="Racz N."/>
            <person name="Riley R."/>
            <person name="Savchenko A."/>
            <person name="Shiryaev A."/>
            <person name="Soop K."/>
            <person name="Spirin V."/>
            <person name="Szebenyi C."/>
            <person name="Tomsovsky M."/>
            <person name="Tulloss R.E."/>
            <person name="Uehling J."/>
            <person name="Grigoriev I.V."/>
            <person name="Vagvolgyi C."/>
            <person name="Papp T."/>
            <person name="Martin F.M."/>
            <person name="Miettinen O."/>
            <person name="Hibbett D.S."/>
            <person name="Nagy L.G."/>
        </authorList>
    </citation>
    <scope>NUCLEOTIDE SEQUENCE [LARGE SCALE GENOMIC DNA]</scope>
    <source>
        <strain evidence="2 3">CBS 121175</strain>
    </source>
</reference>
<evidence type="ECO:0000256" key="1">
    <source>
        <dbReference type="SAM" id="MobiDB-lite"/>
    </source>
</evidence>
<organism evidence="2 3">
    <name type="scientific">Coprinopsis marcescibilis</name>
    <name type="common">Agaric fungus</name>
    <name type="synonym">Psathyrella marcescibilis</name>
    <dbReference type="NCBI Taxonomy" id="230819"/>
    <lineage>
        <taxon>Eukaryota</taxon>
        <taxon>Fungi</taxon>
        <taxon>Dikarya</taxon>
        <taxon>Basidiomycota</taxon>
        <taxon>Agaricomycotina</taxon>
        <taxon>Agaricomycetes</taxon>
        <taxon>Agaricomycetidae</taxon>
        <taxon>Agaricales</taxon>
        <taxon>Agaricineae</taxon>
        <taxon>Psathyrellaceae</taxon>
        <taxon>Coprinopsis</taxon>
    </lineage>
</organism>